<dbReference type="Proteomes" id="UP000632377">
    <property type="component" value="Unassembled WGS sequence"/>
</dbReference>
<comment type="subcellular location">
    <subcellularLocation>
        <location evidence="5">Cell membrane</location>
        <topology evidence="5">Multi-pass membrane protein</topology>
    </subcellularLocation>
    <subcellularLocation>
        <location evidence="1">Membrane</location>
        <topology evidence="1">Multi-pass membrane protein</topology>
    </subcellularLocation>
</comment>
<proteinExistence type="inferred from homology"/>
<protein>
    <submittedName>
        <fullName evidence="7">Sugar ABC transporter permease</fullName>
    </submittedName>
</protein>
<name>A0ABS1TGW6_9CLOT</name>
<keyword evidence="5" id="KW-0813">Transport</keyword>
<dbReference type="SUPFAM" id="SSF161098">
    <property type="entry name" value="MetI-like"/>
    <property type="match status" value="1"/>
</dbReference>
<dbReference type="PROSITE" id="PS50928">
    <property type="entry name" value="ABC_TM1"/>
    <property type="match status" value="1"/>
</dbReference>
<evidence type="ECO:0000313" key="8">
    <source>
        <dbReference type="Proteomes" id="UP000632377"/>
    </source>
</evidence>
<keyword evidence="8" id="KW-1185">Reference proteome</keyword>
<dbReference type="RefSeq" id="WP_202751386.1">
    <property type="nucleotide sequence ID" value="NZ_JAESWC010000025.1"/>
</dbReference>
<feature type="transmembrane region" description="Helical" evidence="5">
    <location>
        <begin position="31"/>
        <end position="49"/>
    </location>
</feature>
<organism evidence="7 8">
    <name type="scientific">Clostridium rhizosphaerae</name>
    <dbReference type="NCBI Taxonomy" id="2803861"/>
    <lineage>
        <taxon>Bacteria</taxon>
        <taxon>Bacillati</taxon>
        <taxon>Bacillota</taxon>
        <taxon>Clostridia</taxon>
        <taxon>Eubacteriales</taxon>
        <taxon>Clostridiaceae</taxon>
        <taxon>Clostridium</taxon>
    </lineage>
</organism>
<accession>A0ABS1TGW6</accession>
<dbReference type="Pfam" id="PF00528">
    <property type="entry name" value="BPD_transp_1"/>
    <property type="match status" value="1"/>
</dbReference>
<dbReference type="InterPro" id="IPR035906">
    <property type="entry name" value="MetI-like_sf"/>
</dbReference>
<evidence type="ECO:0000256" key="3">
    <source>
        <dbReference type="ARBA" id="ARBA00022989"/>
    </source>
</evidence>
<dbReference type="Gene3D" id="1.10.3720.10">
    <property type="entry name" value="MetI-like"/>
    <property type="match status" value="1"/>
</dbReference>
<dbReference type="CDD" id="cd06261">
    <property type="entry name" value="TM_PBP2"/>
    <property type="match status" value="1"/>
</dbReference>
<keyword evidence="2 5" id="KW-0812">Transmembrane</keyword>
<sequence>MSNQSIQTRNLQVKEEKKLDKIIRTFKREKHIWMICIPIIIWVLVFAYYPMYGMLIAFFHYTPGKSIFACDWAGLFYFKQFFSAPEFFNVLRNTLAISGLNLLFGFPAPIILALLINEISSKYFKKTIQTVSYLPYFISWVVTASLIYTFLSTDGLLPVILQKFGLLHREISFLGEGKYFWTIITSANIWKTIGYSSILYLSAIAGIDKELYSAAEVDGVNRFGKVWHITLPGIRGTIIVLLILQIGSILNAGFEQQLLLGSPQTREYWDVIDTYAYRYGIQLGRYSYGMVVGLFKSVIGLTLVFLTNRLSKKFFDISVM</sequence>
<feature type="domain" description="ABC transmembrane type-1" evidence="6">
    <location>
        <begin position="91"/>
        <end position="307"/>
    </location>
</feature>
<feature type="transmembrane region" description="Helical" evidence="5">
    <location>
        <begin position="90"/>
        <end position="116"/>
    </location>
</feature>
<keyword evidence="4 5" id="KW-0472">Membrane</keyword>
<feature type="transmembrane region" description="Helical" evidence="5">
    <location>
        <begin position="232"/>
        <end position="254"/>
    </location>
</feature>
<evidence type="ECO:0000256" key="1">
    <source>
        <dbReference type="ARBA" id="ARBA00004141"/>
    </source>
</evidence>
<evidence type="ECO:0000256" key="2">
    <source>
        <dbReference type="ARBA" id="ARBA00022692"/>
    </source>
</evidence>
<evidence type="ECO:0000259" key="6">
    <source>
        <dbReference type="PROSITE" id="PS50928"/>
    </source>
</evidence>
<keyword evidence="3 5" id="KW-1133">Transmembrane helix</keyword>
<evidence type="ECO:0000256" key="4">
    <source>
        <dbReference type="ARBA" id="ARBA00023136"/>
    </source>
</evidence>
<evidence type="ECO:0000313" key="7">
    <source>
        <dbReference type="EMBL" id="MBL4938624.1"/>
    </source>
</evidence>
<comment type="caution">
    <text evidence="7">The sequence shown here is derived from an EMBL/GenBank/DDBJ whole genome shotgun (WGS) entry which is preliminary data.</text>
</comment>
<feature type="transmembrane region" description="Helical" evidence="5">
    <location>
        <begin position="286"/>
        <end position="306"/>
    </location>
</feature>
<feature type="transmembrane region" description="Helical" evidence="5">
    <location>
        <begin position="136"/>
        <end position="161"/>
    </location>
</feature>
<dbReference type="EMBL" id="JAESWC010000025">
    <property type="protein sequence ID" value="MBL4938624.1"/>
    <property type="molecule type" value="Genomic_DNA"/>
</dbReference>
<reference evidence="7 8" key="1">
    <citation type="submission" date="2021-01" db="EMBL/GenBank/DDBJ databases">
        <title>Genome public.</title>
        <authorList>
            <person name="Liu C."/>
            <person name="Sun Q."/>
        </authorList>
    </citation>
    <scope>NUCLEOTIDE SEQUENCE [LARGE SCALE GENOMIC DNA]</scope>
    <source>
        <strain evidence="7 8">YIM B02515</strain>
    </source>
</reference>
<dbReference type="PANTHER" id="PTHR43496">
    <property type="entry name" value="PROTEIN LPLB"/>
    <property type="match status" value="1"/>
</dbReference>
<evidence type="ECO:0000256" key="5">
    <source>
        <dbReference type="RuleBase" id="RU363032"/>
    </source>
</evidence>
<comment type="similarity">
    <text evidence="5">Belongs to the binding-protein-dependent transport system permease family.</text>
</comment>
<dbReference type="InterPro" id="IPR000515">
    <property type="entry name" value="MetI-like"/>
</dbReference>
<gene>
    <name evidence="7" type="ORF">JK636_23240</name>
</gene>
<dbReference type="PANTHER" id="PTHR43496:SF1">
    <property type="entry name" value="POLYGALACTURONAN_RHAMNOGALACTURONAN TRANSPORT SYSTEM PERMEASE PROTEIN YTEP"/>
    <property type="match status" value="1"/>
</dbReference>